<evidence type="ECO:0000256" key="2">
    <source>
        <dbReference type="SAM" id="MobiDB-lite"/>
    </source>
</evidence>
<evidence type="ECO:0000313" key="5">
    <source>
        <dbReference type="Proteomes" id="UP000006757"/>
    </source>
</evidence>
<reference evidence="4 5" key="1">
    <citation type="journal article" date="2012" name="Eukaryot. Cell">
        <title>Genome sequence of the Trichosporon asahii environmental strain CBS 8904.</title>
        <authorList>
            <person name="Yang R.Y."/>
            <person name="Li H.T."/>
            <person name="Zhu H."/>
            <person name="Zhou G.P."/>
            <person name="Wang M."/>
            <person name="Wang L."/>
        </authorList>
    </citation>
    <scope>NUCLEOTIDE SEQUENCE [LARGE SCALE GENOMIC DNA]</scope>
    <source>
        <strain evidence="4 5">CBS 8904</strain>
    </source>
</reference>
<organism evidence="4 5">
    <name type="scientific">Trichosporon asahii var. asahii (strain CBS 8904)</name>
    <name type="common">Yeast</name>
    <dbReference type="NCBI Taxonomy" id="1220162"/>
    <lineage>
        <taxon>Eukaryota</taxon>
        <taxon>Fungi</taxon>
        <taxon>Dikarya</taxon>
        <taxon>Basidiomycota</taxon>
        <taxon>Agaricomycotina</taxon>
        <taxon>Tremellomycetes</taxon>
        <taxon>Trichosporonales</taxon>
        <taxon>Trichosporonaceae</taxon>
        <taxon>Trichosporon</taxon>
    </lineage>
</organism>
<dbReference type="STRING" id="1220162.K1WB49"/>
<dbReference type="CDD" id="cd22191">
    <property type="entry name" value="DPBB_RlpA_EXP_N-like"/>
    <property type="match status" value="1"/>
</dbReference>
<proteinExistence type="predicted"/>
<feature type="chain" id="PRO_5003854303" evidence="3">
    <location>
        <begin position="24"/>
        <end position="316"/>
    </location>
</feature>
<protein>
    <submittedName>
        <fullName evidence="4">Riboflavin aldehyde-forming enzyme</fullName>
    </submittedName>
</protein>
<dbReference type="HOGENOM" id="CLU_880506_0_0_1"/>
<dbReference type="Gene3D" id="2.40.40.10">
    <property type="entry name" value="RlpA-like domain"/>
    <property type="match status" value="1"/>
</dbReference>
<feature type="region of interest" description="Disordered" evidence="2">
    <location>
        <begin position="71"/>
        <end position="141"/>
    </location>
</feature>
<comment type="caution">
    <text evidence="4">The sequence shown here is derived from an EMBL/GenBank/DDBJ whole genome shotgun (WGS) entry which is preliminary data.</text>
</comment>
<dbReference type="InParanoid" id="K1WB49"/>
<dbReference type="PANTHER" id="PTHR31836">
    <property type="match status" value="1"/>
</dbReference>
<dbReference type="EMBL" id="AMBO01000379">
    <property type="protein sequence ID" value="EKC98888.1"/>
    <property type="molecule type" value="Genomic_DNA"/>
</dbReference>
<sequence>MKTTVIATLALALSAAAAPLASSQRHVMPRAVRTHRNLARRGQKCENGTVGHNFAAEAPVDVAEVLDTGAKENKKQKGEHKQDNWTSPSPSSSSSTAESQPTENGDKHDNNQGNQDQNNQGNNDNKDQGQSGSVGSGWASGDYAWGSGPDFLKIGNDGKYVGSGPRANAKGTFYSLQNPAENHGYDKTACGTDNPSDTTPLVAMSKDNWNELWQGSSYDAPICGRHIRVTYKGRSAIATVNDQCATCKYNHIDMSPVLFYYLTDGKEAGDALGEMKGPEFSWEWVDDAPQAPGSFTDLPSDGFHWDGSGGAGTNPW</sequence>
<evidence type="ECO:0000256" key="3">
    <source>
        <dbReference type="SAM" id="SignalP"/>
    </source>
</evidence>
<dbReference type="InterPro" id="IPR051477">
    <property type="entry name" value="Expansin_CellWall"/>
</dbReference>
<dbReference type="SUPFAM" id="SSF50685">
    <property type="entry name" value="Barwin-like endoglucanases"/>
    <property type="match status" value="1"/>
</dbReference>
<dbReference type="PANTHER" id="PTHR31836:SF28">
    <property type="entry name" value="SRCR DOMAIN-CONTAINING PROTEIN-RELATED"/>
    <property type="match status" value="1"/>
</dbReference>
<evidence type="ECO:0000313" key="4">
    <source>
        <dbReference type="EMBL" id="EKC98888.1"/>
    </source>
</evidence>
<gene>
    <name evidence="4" type="ORF">A1Q2_06859</name>
</gene>
<feature type="compositionally biased region" description="Basic and acidic residues" evidence="2">
    <location>
        <begin position="71"/>
        <end position="83"/>
    </location>
</feature>
<accession>K1WB49</accession>
<evidence type="ECO:0000256" key="1">
    <source>
        <dbReference type="ARBA" id="ARBA00022729"/>
    </source>
</evidence>
<dbReference type="Proteomes" id="UP000006757">
    <property type="component" value="Unassembled WGS sequence"/>
</dbReference>
<dbReference type="AlphaFoldDB" id="K1WB49"/>
<feature type="signal peptide" evidence="3">
    <location>
        <begin position="1"/>
        <end position="23"/>
    </location>
</feature>
<keyword evidence="5" id="KW-1185">Reference proteome</keyword>
<keyword evidence="1 3" id="KW-0732">Signal</keyword>
<dbReference type="InterPro" id="IPR036908">
    <property type="entry name" value="RlpA-like_sf"/>
</dbReference>
<name>K1WB49_TRIAC</name>
<feature type="compositionally biased region" description="Low complexity" evidence="2">
    <location>
        <begin position="111"/>
        <end position="123"/>
    </location>
</feature>